<evidence type="ECO:0000256" key="2">
    <source>
        <dbReference type="ARBA" id="ARBA00006375"/>
    </source>
</evidence>
<protein>
    <recommendedName>
        <fullName evidence="12">Mitochondrial aspartate-glutamate transporter AGC1</fullName>
    </recommendedName>
    <alternativeName>
        <fullName evidence="13">Aspartate-glutamate carrier 1</fullName>
    </alternativeName>
</protein>
<feature type="repeat" description="Solcar" evidence="14">
    <location>
        <begin position="347"/>
        <end position="437"/>
    </location>
</feature>
<proteinExistence type="inferred from homology"/>
<comment type="subcellular location">
    <subcellularLocation>
        <location evidence="1">Mitochondrion inner membrane</location>
        <topology evidence="1">Multi-pass membrane protein</topology>
    </subcellularLocation>
</comment>
<evidence type="ECO:0000256" key="9">
    <source>
        <dbReference type="ARBA" id="ARBA00023128"/>
    </source>
</evidence>
<dbReference type="Gene3D" id="1.50.40.10">
    <property type="entry name" value="Mitochondrial carrier domain"/>
    <property type="match status" value="1"/>
</dbReference>
<dbReference type="FunFam" id="1.50.40.10:FF:000004">
    <property type="entry name" value="Calcium-binding mitochondrial carrier protein Aralar1"/>
    <property type="match status" value="1"/>
</dbReference>
<name>A0A177WKR5_BATDL</name>
<dbReference type="PANTHER" id="PTHR45678">
    <property type="entry name" value="MITOCHONDRIAL 2-OXODICARBOXYLATE CARRIER 1-RELATED"/>
    <property type="match status" value="1"/>
</dbReference>
<accession>A0A177WKR5</accession>
<evidence type="ECO:0000256" key="7">
    <source>
        <dbReference type="ARBA" id="ARBA00022837"/>
    </source>
</evidence>
<evidence type="ECO:0000313" key="16">
    <source>
        <dbReference type="Proteomes" id="UP000077115"/>
    </source>
</evidence>
<reference evidence="15 16" key="1">
    <citation type="submission" date="2006-10" db="EMBL/GenBank/DDBJ databases">
        <title>The Genome Sequence of Batrachochytrium dendrobatidis JEL423.</title>
        <authorList>
            <consortium name="The Broad Institute Genome Sequencing Platform"/>
            <person name="Birren B."/>
            <person name="Lander E."/>
            <person name="Galagan J."/>
            <person name="Cuomo C."/>
            <person name="Devon K."/>
            <person name="Jaffe D."/>
            <person name="Butler J."/>
            <person name="Alvarez P."/>
            <person name="Gnerre S."/>
            <person name="Grabherr M."/>
            <person name="Kleber M."/>
            <person name="Mauceli E."/>
            <person name="Brockman W."/>
            <person name="Young S."/>
            <person name="LaButti K."/>
            <person name="Sykes S."/>
            <person name="DeCaprio D."/>
            <person name="Crawford M."/>
            <person name="Koehrsen M."/>
            <person name="Engels R."/>
            <person name="Montgomery P."/>
            <person name="Pearson M."/>
            <person name="Howarth C."/>
            <person name="Larson L."/>
            <person name="White J."/>
            <person name="O'Leary S."/>
            <person name="Kodira C."/>
            <person name="Zeng Q."/>
            <person name="Yandava C."/>
            <person name="Alvarado L."/>
            <person name="Longcore J."/>
            <person name="James T."/>
        </authorList>
    </citation>
    <scope>NUCLEOTIDE SEQUENCE [LARGE SCALE GENOMIC DNA]</scope>
    <source>
        <strain evidence="15 16">JEL423</strain>
    </source>
</reference>
<keyword evidence="10 14" id="KW-0472">Membrane</keyword>
<dbReference type="OrthoDB" id="2161at2759"/>
<dbReference type="GO" id="GO:0043490">
    <property type="term" value="P:malate-aspartate shuttle"/>
    <property type="evidence" value="ECO:0007669"/>
    <property type="project" value="TreeGrafter"/>
</dbReference>
<dbReference type="Gene3D" id="1.10.238.10">
    <property type="entry name" value="EF-hand"/>
    <property type="match status" value="1"/>
</dbReference>
<dbReference type="GO" id="GO:0015183">
    <property type="term" value="F:L-aspartate transmembrane transporter activity"/>
    <property type="evidence" value="ECO:0007669"/>
    <property type="project" value="TreeGrafter"/>
</dbReference>
<dbReference type="Proteomes" id="UP000077115">
    <property type="component" value="Unassembled WGS sequence"/>
</dbReference>
<dbReference type="SUPFAM" id="SSF47473">
    <property type="entry name" value="EF-hand"/>
    <property type="match status" value="1"/>
</dbReference>
<dbReference type="VEuPathDB" id="FungiDB:BDEG_24404"/>
<keyword evidence="6" id="KW-0999">Mitochondrion inner membrane</keyword>
<reference evidence="15 16" key="2">
    <citation type="submission" date="2016-05" db="EMBL/GenBank/DDBJ databases">
        <title>Lineage-specific infection strategies underlie the spectrum of fungal disease in amphibians.</title>
        <authorList>
            <person name="Cuomo C.A."/>
            <person name="Farrer R.A."/>
            <person name="James T."/>
            <person name="Longcore J."/>
            <person name="Birren B."/>
        </authorList>
    </citation>
    <scope>NUCLEOTIDE SEQUENCE [LARGE SCALE GENOMIC DNA]</scope>
    <source>
        <strain evidence="15 16">JEL423</strain>
    </source>
</reference>
<keyword evidence="5" id="KW-0677">Repeat</keyword>
<dbReference type="InterPro" id="IPR051028">
    <property type="entry name" value="Mito_Solute_Carrier"/>
</dbReference>
<gene>
    <name evidence="15" type="ORF">BDEG_24404</name>
</gene>
<dbReference type="PROSITE" id="PS50920">
    <property type="entry name" value="SOLCAR"/>
    <property type="match status" value="3"/>
</dbReference>
<evidence type="ECO:0000313" key="15">
    <source>
        <dbReference type="EMBL" id="OAJ40699.1"/>
    </source>
</evidence>
<dbReference type="InterPro" id="IPR023395">
    <property type="entry name" value="MCP_dom_sf"/>
</dbReference>
<dbReference type="InterPro" id="IPR002067">
    <property type="entry name" value="MCP"/>
</dbReference>
<evidence type="ECO:0000256" key="11">
    <source>
        <dbReference type="ARBA" id="ARBA00059916"/>
    </source>
</evidence>
<dbReference type="PANTHER" id="PTHR45678:SF9">
    <property type="entry name" value="CALCIUM-BINDING MITOCHONDRIAL CARRIER PROTEIN ARALAR1"/>
    <property type="match status" value="1"/>
</dbReference>
<keyword evidence="7" id="KW-0106">Calcium</keyword>
<evidence type="ECO:0000256" key="13">
    <source>
        <dbReference type="ARBA" id="ARBA00082232"/>
    </source>
</evidence>
<keyword evidence="9" id="KW-0496">Mitochondrion</keyword>
<feature type="repeat" description="Solcar" evidence="14">
    <location>
        <begin position="547"/>
        <end position="635"/>
    </location>
</feature>
<evidence type="ECO:0000256" key="10">
    <source>
        <dbReference type="ARBA" id="ARBA00023136"/>
    </source>
</evidence>
<feature type="repeat" description="Solcar" evidence="14">
    <location>
        <begin position="446"/>
        <end position="536"/>
    </location>
</feature>
<sequence length="683" mass="74332">MASSESDPAGSTSTQTTAAGIAATIHSTFANFSEYLPYGTAKTNEKHYHQKRFASNASMDIKGEKYLSSHEFCQAIQPEHGLFPLSTDHAMLLFNVADPTCRGAVSEQEYLDFYALLSSPHGEFEILSRLIKPGKSHQVTLNGIKTFLTKHRNPLATPLEYGSETLQHYCAGIPADRNLTLSEVGEIVKALQHDLLRLEYKRRDPKNTGKISGESFCQLINVTLKHRMSARLLENFPTSFTHATFAEVVALNSVLSKLDIIRKIVDTTVAASPDNSITQKSFSQTASKMLTYDSISPLEVDIIFRSLGASANSHLAPSLFDPLFNPSYRTIVPNAEPIRLSVPMEIAKSTYNFSLGAIAGAIGATFVYPIDLVKTRMQNQRSKVVGQLLYRNGWDCFKKVVRNEGVGGLYSGLLPQLVGVAPEKAIKLTMNDLIRAKLRDRKTGDLPLWAEIVAGCSAGGSQVLFTNPLEIVKIRLQVQGEVAKAGIEGAAPRQSAISIVRQLGLFGLYKGVGACLLRDIPFSGIYFPVYAHLKKDIFHEGRNGKKLSVVELLVAGALAGMPAAYLVTPADVIKTRLQVAARKGESTYTGIMDATRKIFAEEGASAFFKGGLARVMRSSPQFGVTLAAYEFLHKVVPIDFGDTPKDMNTVVASAAVSPSEVGMLCYSTSDILSIIQPVVFLLI</sequence>
<comment type="function">
    <text evidence="11">Calcium-dependent mitochondrial aspartate and glutamate carrier. Transport of glutamate in mitochondria is required for mitochondrial transamination reactions and ornithine synthesis. Plays also a role in malate-aspartate NADH shuttle, which is critical for growth on acetate and fatty acids.</text>
</comment>
<dbReference type="GO" id="GO:0005313">
    <property type="term" value="F:L-glutamate transmembrane transporter activity"/>
    <property type="evidence" value="ECO:0007669"/>
    <property type="project" value="TreeGrafter"/>
</dbReference>
<keyword evidence="4 14" id="KW-0812">Transmembrane</keyword>
<evidence type="ECO:0000256" key="5">
    <source>
        <dbReference type="ARBA" id="ARBA00022737"/>
    </source>
</evidence>
<dbReference type="eggNOG" id="KOG0751">
    <property type="taxonomic scope" value="Eukaryota"/>
</dbReference>
<evidence type="ECO:0000256" key="6">
    <source>
        <dbReference type="ARBA" id="ARBA00022792"/>
    </source>
</evidence>
<evidence type="ECO:0000256" key="4">
    <source>
        <dbReference type="ARBA" id="ARBA00022692"/>
    </source>
</evidence>
<keyword evidence="3" id="KW-0813">Transport</keyword>
<evidence type="ECO:0000256" key="3">
    <source>
        <dbReference type="ARBA" id="ARBA00022448"/>
    </source>
</evidence>
<evidence type="ECO:0000256" key="1">
    <source>
        <dbReference type="ARBA" id="ARBA00004448"/>
    </source>
</evidence>
<comment type="similarity">
    <text evidence="2">Belongs to the mitochondrial carrier (TC 2.A.29) family.</text>
</comment>
<evidence type="ECO:0000256" key="14">
    <source>
        <dbReference type="PROSITE-ProRule" id="PRU00282"/>
    </source>
</evidence>
<evidence type="ECO:0000256" key="12">
    <source>
        <dbReference type="ARBA" id="ARBA00073787"/>
    </source>
</evidence>
<dbReference type="InterPro" id="IPR011992">
    <property type="entry name" value="EF-hand-dom_pair"/>
</dbReference>
<dbReference type="EMBL" id="DS022304">
    <property type="protein sequence ID" value="OAJ40699.1"/>
    <property type="molecule type" value="Genomic_DNA"/>
</dbReference>
<dbReference type="PRINTS" id="PR00926">
    <property type="entry name" value="MITOCARRIER"/>
</dbReference>
<organism evidence="15 16">
    <name type="scientific">Batrachochytrium dendrobatidis (strain JEL423)</name>
    <dbReference type="NCBI Taxonomy" id="403673"/>
    <lineage>
        <taxon>Eukaryota</taxon>
        <taxon>Fungi</taxon>
        <taxon>Fungi incertae sedis</taxon>
        <taxon>Chytridiomycota</taxon>
        <taxon>Chytridiomycota incertae sedis</taxon>
        <taxon>Chytridiomycetes</taxon>
        <taxon>Rhizophydiales</taxon>
        <taxon>Rhizophydiales incertae sedis</taxon>
        <taxon>Batrachochytrium</taxon>
    </lineage>
</organism>
<dbReference type="GO" id="GO:0005743">
    <property type="term" value="C:mitochondrial inner membrane"/>
    <property type="evidence" value="ECO:0007669"/>
    <property type="project" value="UniProtKB-SubCell"/>
</dbReference>
<dbReference type="InterPro" id="IPR018108">
    <property type="entry name" value="MCP_transmembrane"/>
</dbReference>
<evidence type="ECO:0000256" key="8">
    <source>
        <dbReference type="ARBA" id="ARBA00022989"/>
    </source>
</evidence>
<dbReference type="SUPFAM" id="SSF103506">
    <property type="entry name" value="Mitochondrial carrier"/>
    <property type="match status" value="1"/>
</dbReference>
<dbReference type="AlphaFoldDB" id="A0A177WKR5"/>
<dbReference type="Pfam" id="PF00153">
    <property type="entry name" value="Mito_carr"/>
    <property type="match status" value="3"/>
</dbReference>
<keyword evidence="8" id="KW-1133">Transmembrane helix</keyword>